<keyword evidence="3" id="KW-1185">Reference proteome</keyword>
<dbReference type="Proteomes" id="UP000299102">
    <property type="component" value="Unassembled WGS sequence"/>
</dbReference>
<name>A0A4C1Z3L5_EUMVA</name>
<feature type="region of interest" description="Disordered" evidence="1">
    <location>
        <begin position="29"/>
        <end position="85"/>
    </location>
</feature>
<protein>
    <submittedName>
        <fullName evidence="2">Uncharacterized protein</fullName>
    </submittedName>
</protein>
<dbReference type="OrthoDB" id="8962558at2759"/>
<reference evidence="2 3" key="1">
    <citation type="journal article" date="2019" name="Commun. Biol.">
        <title>The bagworm genome reveals a unique fibroin gene that provides high tensile strength.</title>
        <authorList>
            <person name="Kono N."/>
            <person name="Nakamura H."/>
            <person name="Ohtoshi R."/>
            <person name="Tomita M."/>
            <person name="Numata K."/>
            <person name="Arakawa K."/>
        </authorList>
    </citation>
    <scope>NUCLEOTIDE SEQUENCE [LARGE SCALE GENOMIC DNA]</scope>
</reference>
<sequence length="96" mass="10788">MKLESYTPFSGRFSKSEFSPNFGFSQQSLSQSTVITRADPTRSPDRVTRPCHPTVSPDRVTLPCHPTVSPDRVTRPCHPTVSPDPVTRPFLERFTV</sequence>
<accession>A0A4C1Z3L5</accession>
<feature type="compositionally biased region" description="Basic and acidic residues" evidence="1">
    <location>
        <begin position="39"/>
        <end position="48"/>
    </location>
</feature>
<gene>
    <name evidence="2" type="ORF">EVAR_58043_1</name>
</gene>
<dbReference type="AlphaFoldDB" id="A0A4C1Z3L5"/>
<dbReference type="EMBL" id="BGZK01001500">
    <property type="protein sequence ID" value="GBP81205.1"/>
    <property type="molecule type" value="Genomic_DNA"/>
</dbReference>
<organism evidence="2 3">
    <name type="scientific">Eumeta variegata</name>
    <name type="common">Bagworm moth</name>
    <name type="synonym">Eumeta japonica</name>
    <dbReference type="NCBI Taxonomy" id="151549"/>
    <lineage>
        <taxon>Eukaryota</taxon>
        <taxon>Metazoa</taxon>
        <taxon>Ecdysozoa</taxon>
        <taxon>Arthropoda</taxon>
        <taxon>Hexapoda</taxon>
        <taxon>Insecta</taxon>
        <taxon>Pterygota</taxon>
        <taxon>Neoptera</taxon>
        <taxon>Endopterygota</taxon>
        <taxon>Lepidoptera</taxon>
        <taxon>Glossata</taxon>
        <taxon>Ditrysia</taxon>
        <taxon>Tineoidea</taxon>
        <taxon>Psychidae</taxon>
        <taxon>Oiketicinae</taxon>
        <taxon>Eumeta</taxon>
    </lineage>
</organism>
<proteinExistence type="predicted"/>
<evidence type="ECO:0000256" key="1">
    <source>
        <dbReference type="SAM" id="MobiDB-lite"/>
    </source>
</evidence>
<evidence type="ECO:0000313" key="3">
    <source>
        <dbReference type="Proteomes" id="UP000299102"/>
    </source>
</evidence>
<evidence type="ECO:0000313" key="2">
    <source>
        <dbReference type="EMBL" id="GBP81205.1"/>
    </source>
</evidence>
<comment type="caution">
    <text evidence="2">The sequence shown here is derived from an EMBL/GenBank/DDBJ whole genome shotgun (WGS) entry which is preliminary data.</text>
</comment>